<dbReference type="Proteomes" id="UP000197138">
    <property type="component" value="Unassembled WGS sequence"/>
</dbReference>
<name>A0A218WBK2_PUNGR</name>
<sequence>MPVVVVEVPALVQSEALNHQITRHEQAPLDPQDTGNNNLIGPCHRMVGSYHASGGGAGGGG</sequence>
<organism evidence="1 2">
    <name type="scientific">Punica granatum</name>
    <name type="common">Pomegranate</name>
    <dbReference type="NCBI Taxonomy" id="22663"/>
    <lineage>
        <taxon>Eukaryota</taxon>
        <taxon>Viridiplantae</taxon>
        <taxon>Streptophyta</taxon>
        <taxon>Embryophyta</taxon>
        <taxon>Tracheophyta</taxon>
        <taxon>Spermatophyta</taxon>
        <taxon>Magnoliopsida</taxon>
        <taxon>eudicotyledons</taxon>
        <taxon>Gunneridae</taxon>
        <taxon>Pentapetalae</taxon>
        <taxon>rosids</taxon>
        <taxon>malvids</taxon>
        <taxon>Myrtales</taxon>
        <taxon>Lythraceae</taxon>
        <taxon>Punica</taxon>
    </lineage>
</organism>
<reference evidence="2" key="1">
    <citation type="journal article" date="2017" name="Plant J.">
        <title>The pomegranate (Punica granatum L.) genome and the genomics of punicalagin biosynthesis.</title>
        <authorList>
            <person name="Qin G."/>
            <person name="Xu C."/>
            <person name="Ming R."/>
            <person name="Tang H."/>
            <person name="Guyot R."/>
            <person name="Kramer E.M."/>
            <person name="Hu Y."/>
            <person name="Yi X."/>
            <person name="Qi Y."/>
            <person name="Xu X."/>
            <person name="Gao Z."/>
            <person name="Pan H."/>
            <person name="Jian J."/>
            <person name="Tian Y."/>
            <person name="Yue Z."/>
            <person name="Xu Y."/>
        </authorList>
    </citation>
    <scope>NUCLEOTIDE SEQUENCE [LARGE SCALE GENOMIC DNA]</scope>
    <source>
        <strain evidence="2">cv. Dabenzi</strain>
    </source>
</reference>
<evidence type="ECO:0000313" key="2">
    <source>
        <dbReference type="Proteomes" id="UP000197138"/>
    </source>
</evidence>
<gene>
    <name evidence="1" type="ORF">CDL15_Pgr025718</name>
</gene>
<comment type="caution">
    <text evidence="1">The sequence shown here is derived from an EMBL/GenBank/DDBJ whole genome shotgun (WGS) entry which is preliminary data.</text>
</comment>
<dbReference type="EMBL" id="MTKT01004810">
    <property type="protein sequence ID" value="OWM69869.1"/>
    <property type="molecule type" value="Genomic_DNA"/>
</dbReference>
<evidence type="ECO:0000313" key="1">
    <source>
        <dbReference type="EMBL" id="OWM69869.1"/>
    </source>
</evidence>
<protein>
    <submittedName>
        <fullName evidence="1">Uncharacterized protein</fullName>
    </submittedName>
</protein>
<proteinExistence type="predicted"/>
<dbReference type="AlphaFoldDB" id="A0A218WBK2"/>
<accession>A0A218WBK2</accession>